<name>A0A6J5T9B9_9CAUD</name>
<protein>
    <submittedName>
        <fullName evidence="2">DEXDc domain containing protein</fullName>
    </submittedName>
</protein>
<dbReference type="InterPro" id="IPR027417">
    <property type="entry name" value="P-loop_NTPase"/>
</dbReference>
<dbReference type="PANTHER" id="PTHR10799">
    <property type="entry name" value="SNF2/RAD54 HELICASE FAMILY"/>
    <property type="match status" value="1"/>
</dbReference>
<reference evidence="2" key="1">
    <citation type="submission" date="2020-05" db="EMBL/GenBank/DDBJ databases">
        <authorList>
            <person name="Chiriac C."/>
            <person name="Salcher M."/>
            <person name="Ghai R."/>
            <person name="Kavagutti S V."/>
        </authorList>
    </citation>
    <scope>NUCLEOTIDE SEQUENCE</scope>
</reference>
<dbReference type="GO" id="GO:0005524">
    <property type="term" value="F:ATP binding"/>
    <property type="evidence" value="ECO:0007669"/>
    <property type="project" value="InterPro"/>
</dbReference>
<dbReference type="PROSITE" id="PS51192">
    <property type="entry name" value="HELICASE_ATP_BIND_1"/>
    <property type="match status" value="1"/>
</dbReference>
<dbReference type="Gene3D" id="3.40.50.300">
    <property type="entry name" value="P-loop containing nucleotide triphosphate hydrolases"/>
    <property type="match status" value="2"/>
</dbReference>
<gene>
    <name evidence="2" type="ORF">UFOVP56_74</name>
</gene>
<proteinExistence type="predicted"/>
<organism evidence="2">
    <name type="scientific">uncultured Caudovirales phage</name>
    <dbReference type="NCBI Taxonomy" id="2100421"/>
    <lineage>
        <taxon>Viruses</taxon>
        <taxon>Duplodnaviria</taxon>
        <taxon>Heunggongvirae</taxon>
        <taxon>Uroviricota</taxon>
        <taxon>Caudoviricetes</taxon>
        <taxon>Peduoviridae</taxon>
        <taxon>Maltschvirus</taxon>
        <taxon>Maltschvirus maltsch</taxon>
    </lineage>
</organism>
<dbReference type="InterPro" id="IPR000330">
    <property type="entry name" value="SNF2_N"/>
</dbReference>
<dbReference type="Pfam" id="PF00176">
    <property type="entry name" value="SNF2-rel_dom"/>
    <property type="match status" value="1"/>
</dbReference>
<feature type="domain" description="Helicase ATP-binding" evidence="1">
    <location>
        <begin position="15"/>
        <end position="184"/>
    </location>
</feature>
<evidence type="ECO:0000259" key="1">
    <source>
        <dbReference type="PROSITE" id="PS51192"/>
    </source>
</evidence>
<sequence>MRKEFVPRPYQTLIIDHILDTKRCAVWSGMGTGKTIATLTALETLLMVEDGPILVLAPLRVAIGTWPDEVLKWEHLKGMNVSVITGSEKERIEAIKAPAQVYTTNYEQLVWLVAYWGDRWPYATVVMDESTKVKSFRLRQGGKRAQALGSIAHTRINRIIELTGTPASNGLKDLWGQAWFVDAGVRLGRTFTAFSQRWFTTARDGFGLTPMATAQTEIQDRLRDVCLTIEAKDWFDLREPIVTNIEVTLPVKARKHYKEMEKEMFTSLDTGHEVEAFNAAAKTQKCLQIANGAMYVGEGAIEWTELHKAKLEALDSIIEEAAGMPVLVAYHFKSDLARLLKAFPQGRHLDKNPQTIRDWNKGKIPVLFAHPASAGHGLNLQDGGNIIVFFGLNYNLEEHLQIIERIGPTRQLQAGHDRAVFIYRIVAKDTVDELVLERLETKREVQDILMSAMRRYKGLK</sequence>
<dbReference type="EMBL" id="LR797819">
    <property type="protein sequence ID" value="CAB4241121.1"/>
    <property type="molecule type" value="Genomic_DNA"/>
</dbReference>
<dbReference type="SUPFAM" id="SSF52540">
    <property type="entry name" value="P-loop containing nucleoside triphosphate hydrolases"/>
    <property type="match status" value="2"/>
</dbReference>
<dbReference type="SMART" id="SM00487">
    <property type="entry name" value="DEXDc"/>
    <property type="match status" value="1"/>
</dbReference>
<dbReference type="InterPro" id="IPR014001">
    <property type="entry name" value="Helicase_ATP-bd"/>
</dbReference>
<evidence type="ECO:0000313" key="2">
    <source>
        <dbReference type="EMBL" id="CAB4241121.1"/>
    </source>
</evidence>
<accession>A0A6J5T9B9</accession>